<dbReference type="EMBL" id="AMQN01005766">
    <property type="status" value="NOT_ANNOTATED_CDS"/>
    <property type="molecule type" value="Genomic_DNA"/>
</dbReference>
<organism evidence="1">
    <name type="scientific">Capitella teleta</name>
    <name type="common">Polychaete worm</name>
    <dbReference type="NCBI Taxonomy" id="283909"/>
    <lineage>
        <taxon>Eukaryota</taxon>
        <taxon>Metazoa</taxon>
        <taxon>Spiralia</taxon>
        <taxon>Lophotrochozoa</taxon>
        <taxon>Annelida</taxon>
        <taxon>Polychaeta</taxon>
        <taxon>Sedentaria</taxon>
        <taxon>Scolecida</taxon>
        <taxon>Capitellidae</taxon>
        <taxon>Capitella</taxon>
    </lineage>
</organism>
<evidence type="ECO:0000313" key="2">
    <source>
        <dbReference type="EnsemblMetazoa" id="CapteP210633"/>
    </source>
</evidence>
<reference evidence="1 3" key="2">
    <citation type="journal article" date="2013" name="Nature">
        <title>Insights into bilaterian evolution from three spiralian genomes.</title>
        <authorList>
            <person name="Simakov O."/>
            <person name="Marletaz F."/>
            <person name="Cho S.J."/>
            <person name="Edsinger-Gonzales E."/>
            <person name="Havlak P."/>
            <person name="Hellsten U."/>
            <person name="Kuo D.H."/>
            <person name="Larsson T."/>
            <person name="Lv J."/>
            <person name="Arendt D."/>
            <person name="Savage R."/>
            <person name="Osoegawa K."/>
            <person name="de Jong P."/>
            <person name="Grimwood J."/>
            <person name="Chapman J.A."/>
            <person name="Shapiro H."/>
            <person name="Aerts A."/>
            <person name="Otillar R.P."/>
            <person name="Terry A.Y."/>
            <person name="Boore J.L."/>
            <person name="Grigoriev I.V."/>
            <person name="Lindberg D.R."/>
            <person name="Seaver E.C."/>
            <person name="Weisblat D.A."/>
            <person name="Putnam N.H."/>
            <person name="Rokhsar D.S."/>
        </authorList>
    </citation>
    <scope>NUCLEOTIDE SEQUENCE</scope>
    <source>
        <strain evidence="1 3">I ESC-2004</strain>
    </source>
</reference>
<dbReference type="Proteomes" id="UP000014760">
    <property type="component" value="Unassembled WGS sequence"/>
</dbReference>
<dbReference type="HOGENOM" id="CLU_1817591_0_0_1"/>
<reference evidence="3" key="1">
    <citation type="submission" date="2012-12" db="EMBL/GenBank/DDBJ databases">
        <authorList>
            <person name="Hellsten U."/>
            <person name="Grimwood J."/>
            <person name="Chapman J.A."/>
            <person name="Shapiro H."/>
            <person name="Aerts A."/>
            <person name="Otillar R.P."/>
            <person name="Terry A.Y."/>
            <person name="Boore J.L."/>
            <person name="Simakov O."/>
            <person name="Marletaz F."/>
            <person name="Cho S.-J."/>
            <person name="Edsinger-Gonzales E."/>
            <person name="Havlak P."/>
            <person name="Kuo D.-H."/>
            <person name="Larsson T."/>
            <person name="Lv J."/>
            <person name="Arendt D."/>
            <person name="Savage R."/>
            <person name="Osoegawa K."/>
            <person name="de Jong P."/>
            <person name="Lindberg D.R."/>
            <person name="Seaver E.C."/>
            <person name="Weisblat D.A."/>
            <person name="Putnam N.H."/>
            <person name="Grigoriev I.V."/>
            <person name="Rokhsar D.S."/>
        </authorList>
    </citation>
    <scope>NUCLEOTIDE SEQUENCE</scope>
    <source>
        <strain evidence="3">I ESC-2004</strain>
    </source>
</reference>
<dbReference type="EnsemblMetazoa" id="CapteT210633">
    <property type="protein sequence ID" value="CapteP210633"/>
    <property type="gene ID" value="CapteG210633"/>
</dbReference>
<gene>
    <name evidence="1" type="ORF">CAPTEDRAFT_210633</name>
</gene>
<proteinExistence type="predicted"/>
<accession>R7UXP3</accession>
<dbReference type="AlphaFoldDB" id="R7UXP3"/>
<sequence length="142" mass="15853">MEIEVNRRCSFPWDLGMWYSLPPILNEIVLLESHLKDEFRRNATVYGARVLMQIQALPIPGISGFGNRIRGSTARSADNPVKARLSCAGCMGVDYPQQGTVCIPASEETSQEDMSISFVENGISQRSWRMTSKADSRICQLP</sequence>
<keyword evidence="3" id="KW-1185">Reference proteome</keyword>
<evidence type="ECO:0000313" key="3">
    <source>
        <dbReference type="Proteomes" id="UP000014760"/>
    </source>
</evidence>
<reference evidence="2" key="3">
    <citation type="submission" date="2015-06" db="UniProtKB">
        <authorList>
            <consortium name="EnsemblMetazoa"/>
        </authorList>
    </citation>
    <scope>IDENTIFICATION</scope>
</reference>
<evidence type="ECO:0000313" key="1">
    <source>
        <dbReference type="EMBL" id="ELU11348.1"/>
    </source>
</evidence>
<dbReference type="EMBL" id="KB296765">
    <property type="protein sequence ID" value="ELU11348.1"/>
    <property type="molecule type" value="Genomic_DNA"/>
</dbReference>
<name>R7UXP3_CAPTE</name>
<protein>
    <submittedName>
        <fullName evidence="1 2">Uncharacterized protein</fullName>
    </submittedName>
</protein>